<evidence type="ECO:0000256" key="4">
    <source>
        <dbReference type="ARBA" id="ARBA00022753"/>
    </source>
</evidence>
<dbReference type="Gene3D" id="1.10.3730.20">
    <property type="match status" value="1"/>
</dbReference>
<evidence type="ECO:0000256" key="1">
    <source>
        <dbReference type="ARBA" id="ARBA00007001"/>
    </source>
</evidence>
<comment type="caution">
    <text evidence="10">The sequence shown here is derived from an EMBL/GenBank/DDBJ whole genome shotgun (WGS) entry which is preliminary data.</text>
</comment>
<accession>A0A5N6KPD9</accession>
<sequence length="552" mass="60235">MGQLGELTPAASVAVSGLCSSMPLHMAAFIQSIGLTLQRKSHLLEDSKEDDFARRPPYRRRRWQIGMLMFIVANLVGSTIQITTLPLPVLSTLQASGLVFNTICATIILGEPFTKWSLGGTALVAGGALLIALFGALPEPSHSLDQLLQLLARPQFIVWMVCTFITIAIILLAALYLVRVSRKRHNQHHHISPRVRLCLGMSFGAVSAILSSHSLLVAKSAVELLVRTIVDRHNQFNRFQSWLILLTLLALALSQLFFLHKGLKLVSTSVLYPFVFCIYNIIAILDGLIYFHQTDRLPPLHAGLITLGTVILLAGVLALSWRLGEEEDVAPPPDAHNLLTPGMGIIEDTTTDDDNTGTASTTPEYSDDDEEAVSRAPSERTPLLKTPKSRNGTFQIERQRRNRAATSDASEILDALEDRPSARRSSMFATPSSRPGSSGPGALSSDDERPSSPLTARGVRRAKTLGAGATLKSGRDRRRRWSSARSGRNASTASPLSARFVPPEPERVAANRRVGSLSAVVLDWWRSSNFRRRGDNEAAANEEDQDTPGQGL</sequence>
<keyword evidence="5 8" id="KW-1133">Transmembrane helix</keyword>
<name>A0A5N6KPD9_9ROSI</name>
<reference evidence="10 11" key="1">
    <citation type="submission" date="2019-06" db="EMBL/GenBank/DDBJ databases">
        <title>A chromosomal-level reference genome of Carpinus fangiana (Coryloideae, Betulaceae).</title>
        <authorList>
            <person name="Yang X."/>
            <person name="Wang Z."/>
            <person name="Zhang L."/>
            <person name="Hao G."/>
            <person name="Liu J."/>
            <person name="Yang Y."/>
        </authorList>
    </citation>
    <scope>NUCLEOTIDE SEQUENCE [LARGE SCALE GENOMIC DNA]</scope>
    <source>
        <strain evidence="10">Cfa_2016G</strain>
        <tissue evidence="10">Leaf</tissue>
    </source>
</reference>
<organism evidence="10 11">
    <name type="scientific">Carpinus fangiana</name>
    <dbReference type="NCBI Taxonomy" id="176857"/>
    <lineage>
        <taxon>Eukaryota</taxon>
        <taxon>Viridiplantae</taxon>
        <taxon>Streptophyta</taxon>
        <taxon>Embryophyta</taxon>
        <taxon>Tracheophyta</taxon>
        <taxon>Spermatophyta</taxon>
        <taxon>Magnoliopsida</taxon>
        <taxon>eudicotyledons</taxon>
        <taxon>Gunneridae</taxon>
        <taxon>Pentapetalae</taxon>
        <taxon>rosids</taxon>
        <taxon>fabids</taxon>
        <taxon>Fagales</taxon>
        <taxon>Betulaceae</taxon>
        <taxon>Carpinus</taxon>
    </lineage>
</organism>
<dbReference type="Proteomes" id="UP000327013">
    <property type="component" value="Unassembled WGS sequence"/>
</dbReference>
<dbReference type="Pfam" id="PF05653">
    <property type="entry name" value="Mg_trans_NIPA"/>
    <property type="match status" value="1"/>
</dbReference>
<dbReference type="InterPro" id="IPR037185">
    <property type="entry name" value="EmrE-like"/>
</dbReference>
<evidence type="ECO:0000313" key="10">
    <source>
        <dbReference type="EMBL" id="KAB8336940.1"/>
    </source>
</evidence>
<evidence type="ECO:0000256" key="9">
    <source>
        <dbReference type="SAM" id="MobiDB-lite"/>
    </source>
</evidence>
<keyword evidence="8" id="KW-0406">Ion transport</keyword>
<protein>
    <recommendedName>
        <fullName evidence="8">Probable magnesium transporter</fullName>
    </recommendedName>
</protein>
<evidence type="ECO:0000256" key="2">
    <source>
        <dbReference type="ARBA" id="ARBA00011738"/>
    </source>
</evidence>
<evidence type="ECO:0000256" key="8">
    <source>
        <dbReference type="RuleBase" id="RU363078"/>
    </source>
</evidence>
<feature type="region of interest" description="Disordered" evidence="9">
    <location>
        <begin position="532"/>
        <end position="552"/>
    </location>
</feature>
<comment type="caution">
    <text evidence="8">Lacks conserved residue(s) required for the propagation of feature annotation.</text>
</comment>
<feature type="transmembrane region" description="Helical" evidence="8">
    <location>
        <begin position="270"/>
        <end position="291"/>
    </location>
</feature>
<evidence type="ECO:0000256" key="7">
    <source>
        <dbReference type="ARBA" id="ARBA00025284"/>
    </source>
</evidence>
<feature type="transmembrane region" description="Helical" evidence="8">
    <location>
        <begin position="63"/>
        <end position="83"/>
    </location>
</feature>
<dbReference type="GO" id="GO:0015095">
    <property type="term" value="F:magnesium ion transmembrane transporter activity"/>
    <property type="evidence" value="ECO:0007669"/>
    <property type="project" value="UniProtKB-UniRule"/>
</dbReference>
<dbReference type="GO" id="GO:0005769">
    <property type="term" value="C:early endosome"/>
    <property type="evidence" value="ECO:0007669"/>
    <property type="project" value="UniProtKB-SubCell"/>
</dbReference>
<dbReference type="GO" id="GO:0005886">
    <property type="term" value="C:plasma membrane"/>
    <property type="evidence" value="ECO:0007669"/>
    <property type="project" value="UniProtKB-SubCell"/>
</dbReference>
<feature type="region of interest" description="Disordered" evidence="9">
    <location>
        <begin position="330"/>
        <end position="503"/>
    </location>
</feature>
<evidence type="ECO:0000256" key="3">
    <source>
        <dbReference type="ARBA" id="ARBA00022692"/>
    </source>
</evidence>
<keyword evidence="8" id="KW-1003">Cell membrane</keyword>
<comment type="subcellular location">
    <subcellularLocation>
        <location evidence="8">Cell membrane</location>
        <topology evidence="8">Multi-pass membrane protein</topology>
    </subcellularLocation>
    <subcellularLocation>
        <location evidence="8">Early endosome</location>
    </subcellularLocation>
</comment>
<evidence type="ECO:0000256" key="5">
    <source>
        <dbReference type="ARBA" id="ARBA00022989"/>
    </source>
</evidence>
<dbReference type="InterPro" id="IPR008521">
    <property type="entry name" value="Mg_trans_NIPA"/>
</dbReference>
<gene>
    <name evidence="10" type="ORF">FH972_021245</name>
</gene>
<dbReference type="AlphaFoldDB" id="A0A5N6KPD9"/>
<keyword evidence="8" id="KW-0813">Transport</keyword>
<feature type="compositionally biased region" description="Low complexity" evidence="9">
    <location>
        <begin position="431"/>
        <end position="444"/>
    </location>
</feature>
<feature type="transmembrane region" description="Helical" evidence="8">
    <location>
        <begin position="156"/>
        <end position="178"/>
    </location>
</feature>
<proteinExistence type="inferred from homology"/>
<comment type="similarity">
    <text evidence="1 8">Belongs to the NIPA (TC 2.A.7) family.</text>
</comment>
<keyword evidence="3 8" id="KW-0812">Transmembrane</keyword>
<feature type="transmembrane region" description="Helical" evidence="8">
    <location>
        <begin position="239"/>
        <end position="258"/>
    </location>
</feature>
<dbReference type="OrthoDB" id="2504919at2759"/>
<dbReference type="SUPFAM" id="SSF103481">
    <property type="entry name" value="Multidrug resistance efflux transporter EmrE"/>
    <property type="match status" value="1"/>
</dbReference>
<dbReference type="PANTHER" id="PTHR12570">
    <property type="match status" value="1"/>
</dbReference>
<dbReference type="PANTHER" id="PTHR12570:SF86">
    <property type="entry name" value="ADR321CP"/>
    <property type="match status" value="1"/>
</dbReference>
<feature type="transmembrane region" description="Helical" evidence="8">
    <location>
        <begin position="303"/>
        <end position="321"/>
    </location>
</feature>
<keyword evidence="11" id="KW-1185">Reference proteome</keyword>
<comment type="function">
    <text evidence="7 8">Acts as a Mg(2+) transporter. Can also transport other divalent cations such as Fe(2+), Sr(2+), Ba(2+), Mn(2+) and Co(2+) but to a much less extent than Mg(2+).</text>
</comment>
<dbReference type="EMBL" id="VIBQ01000009">
    <property type="protein sequence ID" value="KAB8336940.1"/>
    <property type="molecule type" value="Genomic_DNA"/>
</dbReference>
<evidence type="ECO:0000256" key="6">
    <source>
        <dbReference type="ARBA" id="ARBA00023136"/>
    </source>
</evidence>
<keyword evidence="4 8" id="KW-0967">Endosome</keyword>
<comment type="subunit">
    <text evidence="2 8">Homodimer.</text>
</comment>
<keyword evidence="8" id="KW-0460">Magnesium</keyword>
<keyword evidence="6 8" id="KW-0472">Membrane</keyword>
<feature type="transmembrane region" description="Helical" evidence="8">
    <location>
        <begin position="89"/>
        <end position="109"/>
    </location>
</feature>
<evidence type="ECO:0000313" key="11">
    <source>
        <dbReference type="Proteomes" id="UP000327013"/>
    </source>
</evidence>
<feature type="transmembrane region" description="Helical" evidence="8">
    <location>
        <begin position="116"/>
        <end position="136"/>
    </location>
</feature>